<proteinExistence type="predicted"/>
<keyword evidence="3 4" id="KW-0472">Membrane</keyword>
<feature type="transmembrane region" description="Helical" evidence="4">
    <location>
        <begin position="143"/>
        <end position="165"/>
    </location>
</feature>
<dbReference type="RefSeq" id="WP_104597346.1">
    <property type="nucleotide sequence ID" value="NZ_MIGV01000004.1"/>
</dbReference>
<comment type="caution">
    <text evidence="5">The sequence shown here is derived from an EMBL/GenBank/DDBJ whole genome shotgun (WGS) entry which is preliminary data.</text>
</comment>
<dbReference type="InterPro" id="IPR011701">
    <property type="entry name" value="MFS"/>
</dbReference>
<dbReference type="GO" id="GO:0022857">
    <property type="term" value="F:transmembrane transporter activity"/>
    <property type="evidence" value="ECO:0007669"/>
    <property type="project" value="InterPro"/>
</dbReference>
<feature type="transmembrane region" description="Helical" evidence="4">
    <location>
        <begin position="251"/>
        <end position="275"/>
    </location>
</feature>
<feature type="transmembrane region" description="Helical" evidence="4">
    <location>
        <begin position="373"/>
        <end position="395"/>
    </location>
</feature>
<feature type="transmembrane region" description="Helical" evidence="4">
    <location>
        <begin position="56"/>
        <end position="74"/>
    </location>
</feature>
<evidence type="ECO:0000256" key="4">
    <source>
        <dbReference type="SAM" id="Phobius"/>
    </source>
</evidence>
<feature type="transmembrane region" description="Helical" evidence="4">
    <location>
        <begin position="287"/>
        <end position="305"/>
    </location>
</feature>
<dbReference type="Proteomes" id="UP000238270">
    <property type="component" value="Unassembled WGS sequence"/>
</dbReference>
<feature type="transmembrane region" description="Helical" evidence="4">
    <location>
        <begin position="109"/>
        <end position="131"/>
    </location>
</feature>
<dbReference type="InterPro" id="IPR036259">
    <property type="entry name" value="MFS_trans_sf"/>
</dbReference>
<keyword evidence="1 4" id="KW-0812">Transmembrane</keyword>
<sequence>MAHSDRSPGTHPSTDAGAALAFALILVGANLRAPITALGPVLSDIQRDLGLDGLGAGLLNALPLLVFGALSLVAPAVGRRHGLERTLGVALLCIFVGTVLRSVPGPGWVWAGTLALSAGIAFGNVLLPGLVKRDFPHQAARIIGFYAAAMAGMAGVAVGMAVPIARVAGSSWRWSIGGWALLALATMLVWMPHWKRSRQPLPGPADAGRTQRRSPWRHPIGWQVSLFFAAHSLVFYALIDWYASYAASRGIAAGTSGVYLLVYQVVAVATNLASASLIGRFRDQTRLGLACGLALVVGTLGLLLAPAYSLLWLVCAGLGAGIAMVTSLSLFALRTRDHHQAAALSGMAQCIGYLGAATGPLIVGVLHDLTRGWALPLLFLVLASALVTLFATLAGRDRVID</sequence>
<evidence type="ECO:0000256" key="1">
    <source>
        <dbReference type="ARBA" id="ARBA00022692"/>
    </source>
</evidence>
<protein>
    <submittedName>
        <fullName evidence="5">MFS transporter</fullName>
    </submittedName>
</protein>
<evidence type="ECO:0000313" key="5">
    <source>
        <dbReference type="EMBL" id="PPT77560.1"/>
    </source>
</evidence>
<evidence type="ECO:0000256" key="2">
    <source>
        <dbReference type="ARBA" id="ARBA00022989"/>
    </source>
</evidence>
<feature type="transmembrane region" description="Helical" evidence="4">
    <location>
        <begin position="311"/>
        <end position="333"/>
    </location>
</feature>
<evidence type="ECO:0000313" key="6">
    <source>
        <dbReference type="Proteomes" id="UP000238270"/>
    </source>
</evidence>
<dbReference type="AlphaFoldDB" id="A0A2S6Z7J1"/>
<reference evidence="5 6" key="1">
    <citation type="submission" date="2016-08" db="EMBL/GenBank/DDBJ databases">
        <title>Evolution of the type three secretion system and type three effector repertoires in Xanthomonas.</title>
        <authorList>
            <person name="Merda D."/>
            <person name="Briand M."/>
            <person name="Bosis E."/>
            <person name="Rousseau C."/>
            <person name="Portier P."/>
            <person name="Jacques M.-A."/>
            <person name="Fischer-Le Saux M."/>
        </authorList>
    </citation>
    <scope>NUCLEOTIDE SEQUENCE [LARGE SCALE GENOMIC DNA]</scope>
    <source>
        <strain evidence="5 6">CFBP 3122</strain>
    </source>
</reference>
<feature type="transmembrane region" description="Helical" evidence="4">
    <location>
        <begin position="220"/>
        <end position="239"/>
    </location>
</feature>
<dbReference type="PANTHER" id="PTHR23523">
    <property type="match status" value="1"/>
</dbReference>
<organism evidence="5 6">
    <name type="scientific">Xanthomonas arboricola pv. populi</name>
    <dbReference type="NCBI Taxonomy" id="487823"/>
    <lineage>
        <taxon>Bacteria</taxon>
        <taxon>Pseudomonadati</taxon>
        <taxon>Pseudomonadota</taxon>
        <taxon>Gammaproteobacteria</taxon>
        <taxon>Lysobacterales</taxon>
        <taxon>Lysobacteraceae</taxon>
        <taxon>Xanthomonas</taxon>
    </lineage>
</organism>
<feature type="transmembrane region" description="Helical" evidence="4">
    <location>
        <begin position="345"/>
        <end position="367"/>
    </location>
</feature>
<feature type="transmembrane region" description="Helical" evidence="4">
    <location>
        <begin position="171"/>
        <end position="191"/>
    </location>
</feature>
<dbReference type="InterPro" id="IPR052524">
    <property type="entry name" value="MFS_Cyanate_Porter"/>
</dbReference>
<feature type="transmembrane region" description="Helical" evidence="4">
    <location>
        <begin position="86"/>
        <end position="103"/>
    </location>
</feature>
<dbReference type="SUPFAM" id="SSF103473">
    <property type="entry name" value="MFS general substrate transporter"/>
    <property type="match status" value="1"/>
</dbReference>
<accession>A0A2S6Z7J1</accession>
<dbReference type="PANTHER" id="PTHR23523:SF2">
    <property type="entry name" value="2-NITROIMIDAZOLE TRANSPORTER"/>
    <property type="match status" value="1"/>
</dbReference>
<evidence type="ECO:0000256" key="3">
    <source>
        <dbReference type="ARBA" id="ARBA00023136"/>
    </source>
</evidence>
<keyword evidence="2 4" id="KW-1133">Transmembrane helix</keyword>
<name>A0A2S6Z7J1_9XANT</name>
<dbReference type="Gene3D" id="1.20.1250.20">
    <property type="entry name" value="MFS general substrate transporter like domains"/>
    <property type="match status" value="1"/>
</dbReference>
<dbReference type="Pfam" id="PF07690">
    <property type="entry name" value="MFS_1"/>
    <property type="match status" value="1"/>
</dbReference>
<dbReference type="EMBL" id="MIGV01000004">
    <property type="protein sequence ID" value="PPT77560.1"/>
    <property type="molecule type" value="Genomic_DNA"/>
</dbReference>
<gene>
    <name evidence="5" type="ORF">XaplCFBP3122_06280</name>
</gene>